<evidence type="ECO:0000313" key="2">
    <source>
        <dbReference type="Proteomes" id="UP001151582"/>
    </source>
</evidence>
<protein>
    <submittedName>
        <fullName evidence="1">Uncharacterized protein</fullName>
    </submittedName>
</protein>
<evidence type="ECO:0000313" key="1">
    <source>
        <dbReference type="EMBL" id="KAJ1972740.1"/>
    </source>
</evidence>
<dbReference type="AlphaFoldDB" id="A0A9W8B363"/>
<organism evidence="1 2">
    <name type="scientific">Dimargaris verticillata</name>
    <dbReference type="NCBI Taxonomy" id="2761393"/>
    <lineage>
        <taxon>Eukaryota</taxon>
        <taxon>Fungi</taxon>
        <taxon>Fungi incertae sedis</taxon>
        <taxon>Zoopagomycota</taxon>
        <taxon>Kickxellomycotina</taxon>
        <taxon>Dimargaritomycetes</taxon>
        <taxon>Dimargaritales</taxon>
        <taxon>Dimargaritaceae</taxon>
        <taxon>Dimargaris</taxon>
    </lineage>
</organism>
<sequence length="299" mass="34757">MEIPASRQDLEGWYVDLSHAEKYDPNVWTKTFQQYGLTRDTVRLFFRHLVSQIEADSFEFILFNALQQNNQRTVLLSSLVGYSSNAKMTKGGVEMFKLKDVPLKDAYDPQFIWTHLLEYAVIQGQPQLSLKVFMLLTSNAVKRFPVPFVTRAMLLDIYKTLFRYFVAYDCPDEVEALFPIANRLQTPLEMFYTTMYAWSVALDNELILEELEGEIDYGLLCDLEAQMRILGMYDASIKLTEIIRERHYSPILDPIQRNPARLLFPDGFQFQQVRYKYDAEILKSGHGKTSSLLVTRVPV</sequence>
<comment type="caution">
    <text evidence="1">The sequence shown here is derived from an EMBL/GenBank/DDBJ whole genome shotgun (WGS) entry which is preliminary data.</text>
</comment>
<dbReference type="Proteomes" id="UP001151582">
    <property type="component" value="Unassembled WGS sequence"/>
</dbReference>
<name>A0A9W8B363_9FUNG</name>
<keyword evidence="2" id="KW-1185">Reference proteome</keyword>
<dbReference type="EMBL" id="JANBQB010000977">
    <property type="protein sequence ID" value="KAJ1972740.1"/>
    <property type="molecule type" value="Genomic_DNA"/>
</dbReference>
<proteinExistence type="predicted"/>
<gene>
    <name evidence="1" type="ORF">H4R34_005304</name>
</gene>
<dbReference type="OrthoDB" id="10409801at2759"/>
<accession>A0A9W8B363</accession>
<reference evidence="1" key="1">
    <citation type="submission" date="2022-07" db="EMBL/GenBank/DDBJ databases">
        <title>Phylogenomic reconstructions and comparative analyses of Kickxellomycotina fungi.</title>
        <authorList>
            <person name="Reynolds N.K."/>
            <person name="Stajich J.E."/>
            <person name="Barry K."/>
            <person name="Grigoriev I.V."/>
            <person name="Crous P."/>
            <person name="Smith M.E."/>
        </authorList>
    </citation>
    <scope>NUCLEOTIDE SEQUENCE</scope>
    <source>
        <strain evidence="1">RSA 567</strain>
    </source>
</reference>